<proteinExistence type="predicted"/>
<name>A0ABU4IH70_9VIBR</name>
<dbReference type="SUPFAM" id="SSF55073">
    <property type="entry name" value="Nucleotide cyclase"/>
    <property type="match status" value="1"/>
</dbReference>
<dbReference type="SUPFAM" id="SSF141868">
    <property type="entry name" value="EAL domain-like"/>
    <property type="match status" value="1"/>
</dbReference>
<accession>A0ABU4IH70</accession>
<feature type="domain" description="GGDEF" evidence="2">
    <location>
        <begin position="1"/>
        <end position="103"/>
    </location>
</feature>
<comment type="caution">
    <text evidence="3">The sequence shown here is derived from an EMBL/GenBank/DDBJ whole genome shotgun (WGS) entry which is preliminary data.</text>
</comment>
<dbReference type="Proteomes" id="UP001272325">
    <property type="component" value="Unassembled WGS sequence"/>
</dbReference>
<feature type="domain" description="EAL" evidence="1">
    <location>
        <begin position="112"/>
        <end position="366"/>
    </location>
</feature>
<dbReference type="InterPro" id="IPR029787">
    <property type="entry name" value="Nucleotide_cyclase"/>
</dbReference>
<gene>
    <name evidence="3" type="ORF">SBW85_06910</name>
</gene>
<keyword evidence="4" id="KW-1185">Reference proteome</keyword>
<evidence type="ECO:0000259" key="1">
    <source>
        <dbReference type="PROSITE" id="PS50883"/>
    </source>
</evidence>
<dbReference type="Pfam" id="PF00563">
    <property type="entry name" value="EAL"/>
    <property type="match status" value="1"/>
</dbReference>
<dbReference type="InterPro" id="IPR001633">
    <property type="entry name" value="EAL_dom"/>
</dbReference>
<dbReference type="PROSITE" id="PS50883">
    <property type="entry name" value="EAL"/>
    <property type="match status" value="1"/>
</dbReference>
<dbReference type="Gene3D" id="3.30.70.270">
    <property type="match status" value="1"/>
</dbReference>
<dbReference type="SMART" id="SM00052">
    <property type="entry name" value="EAL"/>
    <property type="match status" value="1"/>
</dbReference>
<evidence type="ECO:0000313" key="4">
    <source>
        <dbReference type="Proteomes" id="UP001272325"/>
    </source>
</evidence>
<keyword evidence="3" id="KW-0378">Hydrolase</keyword>
<dbReference type="InterPro" id="IPR050706">
    <property type="entry name" value="Cyclic-di-GMP_PDE-like"/>
</dbReference>
<dbReference type="CDD" id="cd01948">
    <property type="entry name" value="EAL"/>
    <property type="match status" value="1"/>
</dbReference>
<protein>
    <submittedName>
        <fullName evidence="3">GGDEF domain-containing phosphodiesterase</fullName>
        <ecNumber evidence="3">3.1.4.52</ecNumber>
    </submittedName>
</protein>
<dbReference type="Pfam" id="PF00990">
    <property type="entry name" value="GGDEF"/>
    <property type="match status" value="1"/>
</dbReference>
<dbReference type="InterPro" id="IPR000160">
    <property type="entry name" value="GGDEF_dom"/>
</dbReference>
<dbReference type="Gene3D" id="3.20.20.450">
    <property type="entry name" value="EAL domain"/>
    <property type="match status" value="1"/>
</dbReference>
<organism evidence="3 4">
    <name type="scientific">Vibrio plantisponsor</name>
    <dbReference type="NCBI Taxonomy" id="664643"/>
    <lineage>
        <taxon>Bacteria</taxon>
        <taxon>Pseudomonadati</taxon>
        <taxon>Pseudomonadota</taxon>
        <taxon>Gammaproteobacteria</taxon>
        <taxon>Vibrionales</taxon>
        <taxon>Vibrionaceae</taxon>
        <taxon>Vibrio</taxon>
    </lineage>
</organism>
<dbReference type="RefSeq" id="WP_261881159.1">
    <property type="nucleotide sequence ID" value="NZ_AP024893.1"/>
</dbReference>
<dbReference type="InterPro" id="IPR043128">
    <property type="entry name" value="Rev_trsase/Diguanyl_cyclase"/>
</dbReference>
<evidence type="ECO:0000259" key="2">
    <source>
        <dbReference type="PROSITE" id="PS50887"/>
    </source>
</evidence>
<reference evidence="3 4" key="1">
    <citation type="submission" date="2023-11" db="EMBL/GenBank/DDBJ databases">
        <title>Plant-associative lifestyle of Vibrio porteresiae and its evolutionary dynamics.</title>
        <authorList>
            <person name="Rameshkumar N."/>
            <person name="Kirti K."/>
        </authorList>
    </citation>
    <scope>NUCLEOTIDE SEQUENCE [LARGE SCALE GENOMIC DNA]</scope>
    <source>
        <strain evidence="3 4">MSSRF60</strain>
    </source>
</reference>
<dbReference type="EMBL" id="JAWRCN010000001">
    <property type="protein sequence ID" value="MDW6017509.1"/>
    <property type="molecule type" value="Genomic_DNA"/>
</dbReference>
<sequence length="367" mass="41744">MKCILTPLIRWPNSLCHYRYSGDEFVVCTSIQDKRDLESYVNSLLDAIKVPILLDNYTFRITAKSGVVVSSNEGDTLDELKRRADFALYEAKGMRSSVVFYEKSIDEKYQRLGQIEYELKSALTNNELYIAYQPQCDFSGQVKGIEALARWTNPTLGSVRPDHFISVAESSGDILSIGNFLLQKAMKEVNEILMPNTLPISLSINISVIQLLSEGFREQLISSFQEYNDNPNVTVQLEVTESVFIENKTYVIELLSKLKNDGFLISLDDFGTGYSSLSLFEKLPLNELKLDKAFIDRVTESYRSEQMVHNIIMLAKSMGVKVVAEGVETKEQKLLLEKYGCDLFQGYLFSKPLDKESLKQYIECHSK</sequence>
<dbReference type="InterPro" id="IPR035919">
    <property type="entry name" value="EAL_sf"/>
</dbReference>
<dbReference type="PANTHER" id="PTHR33121:SF79">
    <property type="entry name" value="CYCLIC DI-GMP PHOSPHODIESTERASE PDED-RELATED"/>
    <property type="match status" value="1"/>
</dbReference>
<evidence type="ECO:0000313" key="3">
    <source>
        <dbReference type="EMBL" id="MDW6017509.1"/>
    </source>
</evidence>
<dbReference type="GO" id="GO:0071111">
    <property type="term" value="F:cyclic-guanylate-specific phosphodiesterase activity"/>
    <property type="evidence" value="ECO:0007669"/>
    <property type="project" value="UniProtKB-EC"/>
</dbReference>
<dbReference type="PROSITE" id="PS50887">
    <property type="entry name" value="GGDEF"/>
    <property type="match status" value="1"/>
</dbReference>
<dbReference type="PANTHER" id="PTHR33121">
    <property type="entry name" value="CYCLIC DI-GMP PHOSPHODIESTERASE PDEF"/>
    <property type="match status" value="1"/>
</dbReference>
<dbReference type="EC" id="3.1.4.52" evidence="3"/>